<dbReference type="Proteomes" id="UP000177876">
    <property type="component" value="Unassembled WGS sequence"/>
</dbReference>
<evidence type="ECO:0000256" key="11">
    <source>
        <dbReference type="HAMAP-Rule" id="MF_00276"/>
    </source>
</evidence>
<comment type="similarity">
    <text evidence="11">Belongs to the KdpC family.</text>
</comment>
<evidence type="ECO:0000256" key="1">
    <source>
        <dbReference type="ARBA" id="ARBA00022448"/>
    </source>
</evidence>
<keyword evidence="6 11" id="KW-0067">ATP-binding</keyword>
<keyword evidence="5 11" id="KW-0547">Nucleotide-binding</keyword>
<evidence type="ECO:0000256" key="6">
    <source>
        <dbReference type="ARBA" id="ARBA00022840"/>
    </source>
</evidence>
<dbReference type="GO" id="GO:0005886">
    <property type="term" value="C:plasma membrane"/>
    <property type="evidence" value="ECO:0007669"/>
    <property type="project" value="UniProtKB-SubCell"/>
</dbReference>
<evidence type="ECO:0000256" key="5">
    <source>
        <dbReference type="ARBA" id="ARBA00022741"/>
    </source>
</evidence>
<dbReference type="GO" id="GO:0008556">
    <property type="term" value="F:P-type potassium transmembrane transporter activity"/>
    <property type="evidence" value="ECO:0007669"/>
    <property type="project" value="InterPro"/>
</dbReference>
<evidence type="ECO:0000256" key="4">
    <source>
        <dbReference type="ARBA" id="ARBA00022692"/>
    </source>
</evidence>
<dbReference type="STRING" id="1797197.A2Y75_00180"/>
<comment type="subunit">
    <text evidence="11">The system is composed of three essential subunits: KdpA, KdpB and KdpC.</text>
</comment>
<evidence type="ECO:0000256" key="3">
    <source>
        <dbReference type="ARBA" id="ARBA00022538"/>
    </source>
</evidence>
<dbReference type="PANTHER" id="PTHR30042:SF2">
    <property type="entry name" value="POTASSIUM-TRANSPORTING ATPASE KDPC SUBUNIT"/>
    <property type="match status" value="1"/>
</dbReference>
<reference evidence="12 13" key="1">
    <citation type="journal article" date="2016" name="Nat. Commun.">
        <title>Thousands of microbial genomes shed light on interconnected biogeochemical processes in an aquifer system.</title>
        <authorList>
            <person name="Anantharaman K."/>
            <person name="Brown C.T."/>
            <person name="Hug L.A."/>
            <person name="Sharon I."/>
            <person name="Castelle C.J."/>
            <person name="Probst A.J."/>
            <person name="Thomas B.C."/>
            <person name="Singh A."/>
            <person name="Wilkins M.J."/>
            <person name="Karaoz U."/>
            <person name="Brodie E.L."/>
            <person name="Williams K.H."/>
            <person name="Hubbard S.S."/>
            <person name="Banfield J.F."/>
        </authorList>
    </citation>
    <scope>NUCLEOTIDE SEQUENCE [LARGE SCALE GENOMIC DNA]</scope>
</reference>
<dbReference type="Pfam" id="PF02669">
    <property type="entry name" value="KdpC"/>
    <property type="match status" value="1"/>
</dbReference>
<feature type="transmembrane region" description="Helical" evidence="11">
    <location>
        <begin position="7"/>
        <end position="26"/>
    </location>
</feature>
<evidence type="ECO:0000313" key="12">
    <source>
        <dbReference type="EMBL" id="OFW58945.1"/>
    </source>
</evidence>
<keyword evidence="9 11" id="KW-0406">Ion transport</keyword>
<keyword evidence="10 11" id="KW-0472">Membrane</keyword>
<dbReference type="GO" id="GO:0005524">
    <property type="term" value="F:ATP binding"/>
    <property type="evidence" value="ECO:0007669"/>
    <property type="project" value="UniProtKB-UniRule"/>
</dbReference>
<keyword evidence="1 11" id="KW-0813">Transport</keyword>
<dbReference type="PANTHER" id="PTHR30042">
    <property type="entry name" value="POTASSIUM-TRANSPORTING ATPASE C CHAIN"/>
    <property type="match status" value="1"/>
</dbReference>
<keyword evidence="3 11" id="KW-0633">Potassium transport</keyword>
<protein>
    <recommendedName>
        <fullName evidence="11">Potassium-transporting ATPase KdpC subunit</fullName>
    </recommendedName>
    <alternativeName>
        <fullName evidence="11">ATP phosphohydrolase [potassium-transporting] C chain</fullName>
    </alternativeName>
    <alternativeName>
        <fullName evidence="11">Potassium-binding and translocating subunit C</fullName>
    </alternativeName>
    <alternativeName>
        <fullName evidence="11">Potassium-translocating ATPase C chain</fullName>
    </alternativeName>
</protein>
<evidence type="ECO:0000256" key="10">
    <source>
        <dbReference type="ARBA" id="ARBA00023136"/>
    </source>
</evidence>
<evidence type="ECO:0000256" key="8">
    <source>
        <dbReference type="ARBA" id="ARBA00022989"/>
    </source>
</evidence>
<dbReference type="NCBIfam" id="NF001454">
    <property type="entry name" value="PRK00315.1"/>
    <property type="match status" value="1"/>
</dbReference>
<dbReference type="PIRSF" id="PIRSF001296">
    <property type="entry name" value="K_ATPase_KdpC"/>
    <property type="match status" value="1"/>
</dbReference>
<dbReference type="AlphaFoldDB" id="A0A1F2WQ28"/>
<comment type="function">
    <text evidence="11">Part of the high-affinity ATP-driven potassium transport (or Kdp) system, which catalyzes the hydrolysis of ATP coupled with the electrogenic transport of potassium into the cytoplasm. This subunit acts as a catalytic chaperone that increases the ATP-binding affinity of the ATP-hydrolyzing subunit KdpB by the formation of a transient KdpB/KdpC/ATP ternary complex.</text>
</comment>
<dbReference type="InterPro" id="IPR003820">
    <property type="entry name" value="KdpC"/>
</dbReference>
<comment type="subcellular location">
    <subcellularLocation>
        <location evidence="11">Cell membrane</location>
        <topology evidence="11">Single-pass membrane protein</topology>
    </subcellularLocation>
</comment>
<dbReference type="EMBL" id="MELK01000019">
    <property type="protein sequence ID" value="OFW58945.1"/>
    <property type="molecule type" value="Genomic_DNA"/>
</dbReference>
<comment type="caution">
    <text evidence="12">The sequence shown here is derived from an EMBL/GenBank/DDBJ whole genome shotgun (WGS) entry which is preliminary data.</text>
</comment>
<dbReference type="HAMAP" id="MF_00276">
    <property type="entry name" value="KdpC"/>
    <property type="match status" value="1"/>
</dbReference>
<proteinExistence type="inferred from homology"/>
<evidence type="ECO:0000256" key="7">
    <source>
        <dbReference type="ARBA" id="ARBA00022958"/>
    </source>
</evidence>
<keyword evidence="8 11" id="KW-1133">Transmembrane helix</keyword>
<gene>
    <name evidence="11" type="primary">kdpC</name>
    <name evidence="12" type="ORF">A2Y75_00180</name>
</gene>
<accession>A0A1F2WQ28</accession>
<evidence type="ECO:0000313" key="13">
    <source>
        <dbReference type="Proteomes" id="UP000177876"/>
    </source>
</evidence>
<evidence type="ECO:0000256" key="2">
    <source>
        <dbReference type="ARBA" id="ARBA00022475"/>
    </source>
</evidence>
<evidence type="ECO:0000256" key="9">
    <source>
        <dbReference type="ARBA" id="ARBA00023065"/>
    </source>
</evidence>
<organism evidence="12 13">
    <name type="scientific">Candidatus Solincola sediminis</name>
    <dbReference type="NCBI Taxonomy" id="1797199"/>
    <lineage>
        <taxon>Bacteria</taxon>
        <taxon>Bacillati</taxon>
        <taxon>Actinomycetota</taxon>
        <taxon>Candidatus Geothermincolia</taxon>
        <taxon>Candidatus Geothermincolales</taxon>
        <taxon>Candidatus Geothermincolaceae</taxon>
        <taxon>Candidatus Solincola</taxon>
    </lineage>
</organism>
<name>A0A1F2WQ28_9ACTN</name>
<keyword evidence="2 11" id="KW-1003">Cell membrane</keyword>
<sequence>MDDAKRIVKIIMLAVLLLGLVYPFAFSGIARLTPSKADGDMIEVDGRVVGARNIGQEFSSPEYFHGRLSAGGYDAMASGASNLGPSNPELVFRAEERLNQILLENPGIKPEDVPAEMVTASASGLDPEIGLRSAYLQVSRIAESTGILEDALRALIAKYERGRFLWVFGEPRVNVLELNVEIWKMLGEVRQ</sequence>
<keyword evidence="7 11" id="KW-0630">Potassium</keyword>
<keyword evidence="4 11" id="KW-0812">Transmembrane</keyword>